<name>A0A3D9SXE9_9ACTN</name>
<dbReference type="AlphaFoldDB" id="A0A3D9SXE9"/>
<evidence type="ECO:0000313" key="3">
    <source>
        <dbReference type="Proteomes" id="UP000256661"/>
    </source>
</evidence>
<accession>A0A3D9SXE9</accession>
<organism evidence="2 3">
    <name type="scientific">Thermomonospora umbrina</name>
    <dbReference type="NCBI Taxonomy" id="111806"/>
    <lineage>
        <taxon>Bacteria</taxon>
        <taxon>Bacillati</taxon>
        <taxon>Actinomycetota</taxon>
        <taxon>Actinomycetes</taxon>
        <taxon>Streptosporangiales</taxon>
        <taxon>Thermomonosporaceae</taxon>
        <taxon>Thermomonospora</taxon>
    </lineage>
</organism>
<evidence type="ECO:0000313" key="2">
    <source>
        <dbReference type="EMBL" id="REF00238.1"/>
    </source>
</evidence>
<dbReference type="RefSeq" id="WP_147312432.1">
    <property type="nucleotide sequence ID" value="NZ_QTTT01000001.1"/>
</dbReference>
<feature type="compositionally biased region" description="Polar residues" evidence="1">
    <location>
        <begin position="72"/>
        <end position="84"/>
    </location>
</feature>
<dbReference type="Proteomes" id="UP000256661">
    <property type="component" value="Unassembled WGS sequence"/>
</dbReference>
<proteinExistence type="predicted"/>
<protein>
    <submittedName>
        <fullName evidence="2">Uncharacterized protein</fullName>
    </submittedName>
</protein>
<dbReference type="EMBL" id="QTTT01000001">
    <property type="protein sequence ID" value="REF00238.1"/>
    <property type="molecule type" value="Genomic_DNA"/>
</dbReference>
<comment type="caution">
    <text evidence="2">The sequence shown here is derived from an EMBL/GenBank/DDBJ whole genome shotgun (WGS) entry which is preliminary data.</text>
</comment>
<feature type="region of interest" description="Disordered" evidence="1">
    <location>
        <begin position="64"/>
        <end position="84"/>
    </location>
</feature>
<keyword evidence="3" id="KW-1185">Reference proteome</keyword>
<evidence type="ECO:0000256" key="1">
    <source>
        <dbReference type="SAM" id="MobiDB-lite"/>
    </source>
</evidence>
<gene>
    <name evidence="2" type="ORF">DFJ69_5766</name>
</gene>
<reference evidence="2 3" key="1">
    <citation type="submission" date="2018-08" db="EMBL/GenBank/DDBJ databases">
        <title>Sequencing the genomes of 1000 actinobacteria strains.</title>
        <authorList>
            <person name="Klenk H.-P."/>
        </authorList>
    </citation>
    <scope>NUCLEOTIDE SEQUENCE [LARGE SCALE GENOMIC DNA]</scope>
    <source>
        <strain evidence="2 3">DSM 43927</strain>
    </source>
</reference>
<sequence>MIRMYDKPPCRAERSGVSTDLTVSEEHALVAWLRKNAPVAFAVAMDHIVAVRRADDLAFAGAVAASHGTPGPEQTVSEQQGDDR</sequence>